<proteinExistence type="predicted"/>
<name>A0ABQ9SSX7_9PEZI</name>
<accession>A0ABQ9SSX7</accession>
<sequence>MIPAPQPLHLTGSTGSLSPCTAPANHESILLPNRRRHPTLTQYTTSLTSSSVLPWIPIPFHAAPRRRFTTSTTRQRSWGEEAEH</sequence>
<organism evidence="2 3">
    <name type="scientific">Colletotrichum paranaense</name>
    <dbReference type="NCBI Taxonomy" id="1914294"/>
    <lineage>
        <taxon>Eukaryota</taxon>
        <taxon>Fungi</taxon>
        <taxon>Dikarya</taxon>
        <taxon>Ascomycota</taxon>
        <taxon>Pezizomycotina</taxon>
        <taxon>Sordariomycetes</taxon>
        <taxon>Hypocreomycetidae</taxon>
        <taxon>Glomerellales</taxon>
        <taxon>Glomerellaceae</taxon>
        <taxon>Colletotrichum</taxon>
        <taxon>Colletotrichum acutatum species complex</taxon>
    </lineage>
</organism>
<dbReference type="RefSeq" id="XP_060351715.1">
    <property type="nucleotide sequence ID" value="XM_060490249.1"/>
</dbReference>
<feature type="region of interest" description="Disordered" evidence="1">
    <location>
        <begin position="65"/>
        <end position="84"/>
    </location>
</feature>
<gene>
    <name evidence="2" type="ORF">CPAR01_05975</name>
</gene>
<keyword evidence="3" id="KW-1185">Reference proteome</keyword>
<evidence type="ECO:0000256" key="1">
    <source>
        <dbReference type="SAM" id="MobiDB-lite"/>
    </source>
</evidence>
<protein>
    <submittedName>
        <fullName evidence="2">Uncharacterized protein</fullName>
    </submittedName>
</protein>
<dbReference type="GeneID" id="85374148"/>
<reference evidence="2 3" key="1">
    <citation type="submission" date="2016-10" db="EMBL/GenBank/DDBJ databases">
        <title>The genome sequence of Colletotrichum fioriniae PJ7.</title>
        <authorList>
            <person name="Baroncelli R."/>
        </authorList>
    </citation>
    <scope>NUCLEOTIDE SEQUENCE [LARGE SCALE GENOMIC DNA]</scope>
    <source>
        <strain evidence="2 3">IMI 384185</strain>
    </source>
</reference>
<dbReference type="Proteomes" id="UP001241169">
    <property type="component" value="Unassembled WGS sequence"/>
</dbReference>
<feature type="region of interest" description="Disordered" evidence="1">
    <location>
        <begin position="1"/>
        <end position="37"/>
    </location>
</feature>
<evidence type="ECO:0000313" key="3">
    <source>
        <dbReference type="Proteomes" id="UP001241169"/>
    </source>
</evidence>
<dbReference type="EMBL" id="MOPA01000004">
    <property type="protein sequence ID" value="KAK1542588.1"/>
    <property type="molecule type" value="Genomic_DNA"/>
</dbReference>
<comment type="caution">
    <text evidence="2">The sequence shown here is derived from an EMBL/GenBank/DDBJ whole genome shotgun (WGS) entry which is preliminary data.</text>
</comment>
<evidence type="ECO:0000313" key="2">
    <source>
        <dbReference type="EMBL" id="KAK1542588.1"/>
    </source>
</evidence>